<sequence>MCSRRAALALLALAGTTAAMGATAYAPPVDEAEIIDDGGYASATALFAEAVYEAELDDAIQAAEALIANATGINRTASSPGTASTSDNSTSKQATEVASDGAAPEGMRESALVIAEDSIRRGNVQTCLGLLYDVRLAMVAGGLVGANASVRSTYNLPAILAEPSKTPYMFAGVASHSEWENFVLIAHPYLPTGFSFGEVFASSSETWGEWYGAGTTFDRWIAQGLSFGLYDGTIYDDYGYFSVSLGFHPDSPRRDYLIMILSDPTHRLLYETRAPVIVGCTLN</sequence>
<evidence type="ECO:0000313" key="3">
    <source>
        <dbReference type="EMBL" id="CAD8238724.1"/>
    </source>
</evidence>
<gene>
    <name evidence="3" type="ORF">PCOL08062_LOCUS5805</name>
</gene>
<organism evidence="3">
    <name type="scientific">Prasinoderma coloniale</name>
    <dbReference type="NCBI Taxonomy" id="156133"/>
    <lineage>
        <taxon>Eukaryota</taxon>
        <taxon>Viridiplantae</taxon>
        <taxon>Prasinodermophyta</taxon>
        <taxon>Prasinodermophyceae</taxon>
        <taxon>Prasinodermales</taxon>
        <taxon>Prasinodermaceae</taxon>
        <taxon>Prasinoderma</taxon>
    </lineage>
</organism>
<keyword evidence="2" id="KW-0732">Signal</keyword>
<dbReference type="InterPro" id="IPR006311">
    <property type="entry name" value="TAT_signal"/>
</dbReference>
<accession>A0A7R9Y1I5</accession>
<feature type="signal peptide" evidence="2">
    <location>
        <begin position="1"/>
        <end position="21"/>
    </location>
</feature>
<reference evidence="3" key="1">
    <citation type="submission" date="2021-01" db="EMBL/GenBank/DDBJ databases">
        <authorList>
            <person name="Corre E."/>
            <person name="Pelletier E."/>
            <person name="Niang G."/>
            <person name="Scheremetjew M."/>
            <person name="Finn R."/>
            <person name="Kale V."/>
            <person name="Holt S."/>
            <person name="Cochrane G."/>
            <person name="Meng A."/>
            <person name="Brown T."/>
            <person name="Cohen L."/>
        </authorList>
    </citation>
    <scope>NUCLEOTIDE SEQUENCE</scope>
    <source>
        <strain evidence="3">CCMP1413</strain>
    </source>
</reference>
<proteinExistence type="predicted"/>
<dbReference type="PROSITE" id="PS51318">
    <property type="entry name" value="TAT"/>
    <property type="match status" value="1"/>
</dbReference>
<protein>
    <submittedName>
        <fullName evidence="3">Uncharacterized protein</fullName>
    </submittedName>
</protein>
<evidence type="ECO:0000256" key="1">
    <source>
        <dbReference type="SAM" id="MobiDB-lite"/>
    </source>
</evidence>
<feature type="region of interest" description="Disordered" evidence="1">
    <location>
        <begin position="76"/>
        <end position="104"/>
    </location>
</feature>
<feature type="compositionally biased region" description="Polar residues" evidence="1">
    <location>
        <begin position="76"/>
        <end position="96"/>
    </location>
</feature>
<name>A0A7R9Y1I5_9VIRI</name>
<dbReference type="EMBL" id="HBDZ01007591">
    <property type="protein sequence ID" value="CAD8238724.1"/>
    <property type="molecule type" value="Transcribed_RNA"/>
</dbReference>
<dbReference type="AlphaFoldDB" id="A0A7R9Y1I5"/>
<feature type="chain" id="PRO_5031187408" evidence="2">
    <location>
        <begin position="22"/>
        <end position="283"/>
    </location>
</feature>
<evidence type="ECO:0000256" key="2">
    <source>
        <dbReference type="SAM" id="SignalP"/>
    </source>
</evidence>